<dbReference type="Pfam" id="PF17733">
    <property type="entry name" value="KPWE_dom"/>
    <property type="match status" value="1"/>
</dbReference>
<dbReference type="AlphaFoldDB" id="A0A9P7FXS5"/>
<evidence type="ECO:0000259" key="2">
    <source>
        <dbReference type="Pfam" id="PF25871"/>
    </source>
</evidence>
<protein>
    <submittedName>
        <fullName evidence="3">Uncharacterized protein</fullName>
    </submittedName>
</protein>
<evidence type="ECO:0000313" key="4">
    <source>
        <dbReference type="Proteomes" id="UP000717328"/>
    </source>
</evidence>
<dbReference type="EMBL" id="JABCKI010005850">
    <property type="protein sequence ID" value="KAG5637210.1"/>
    <property type="molecule type" value="Genomic_DNA"/>
</dbReference>
<dbReference type="Pfam" id="PF25871">
    <property type="entry name" value="HTH_76"/>
    <property type="match status" value="1"/>
</dbReference>
<reference evidence="3" key="2">
    <citation type="submission" date="2021-10" db="EMBL/GenBank/DDBJ databases">
        <title>Phylogenomics reveals ancestral predisposition of the termite-cultivated fungus Termitomyces towards a domesticated lifestyle.</title>
        <authorList>
            <person name="Auxier B."/>
            <person name="Grum-Grzhimaylo A."/>
            <person name="Cardenas M.E."/>
            <person name="Lodge J.D."/>
            <person name="Laessoe T."/>
            <person name="Pedersen O."/>
            <person name="Smith M.E."/>
            <person name="Kuyper T.W."/>
            <person name="Franco-Molano E.A."/>
            <person name="Baroni T.J."/>
            <person name="Aanen D.K."/>
        </authorList>
    </citation>
    <scope>NUCLEOTIDE SEQUENCE</scope>
    <source>
        <strain evidence="3">D49</strain>
    </source>
</reference>
<reference evidence="3" key="1">
    <citation type="submission" date="2021-02" db="EMBL/GenBank/DDBJ databases">
        <authorList>
            <person name="Nieuwenhuis M."/>
            <person name="Van De Peppel L.J.J."/>
        </authorList>
    </citation>
    <scope>NUCLEOTIDE SEQUENCE</scope>
    <source>
        <strain evidence="3">D49</strain>
    </source>
</reference>
<evidence type="ECO:0000313" key="3">
    <source>
        <dbReference type="EMBL" id="KAG5637210.1"/>
    </source>
</evidence>
<feature type="domain" description="PEX14-like helix-turn-helix" evidence="2">
    <location>
        <begin position="19"/>
        <end position="83"/>
    </location>
</feature>
<dbReference type="OrthoDB" id="9936937at2759"/>
<dbReference type="InterPro" id="IPR058841">
    <property type="entry name" value="HTH_76"/>
</dbReference>
<gene>
    <name evidence="3" type="ORF">H0H81_005373</name>
</gene>
<keyword evidence="4" id="KW-1185">Reference proteome</keyword>
<feature type="domain" description="Peroxisomal membrane protein PEX14-like KPWE" evidence="1">
    <location>
        <begin position="110"/>
        <end position="156"/>
    </location>
</feature>
<dbReference type="InterPro" id="IPR040554">
    <property type="entry name" value="KPWE_PEX14_dom"/>
</dbReference>
<evidence type="ECO:0000259" key="1">
    <source>
        <dbReference type="Pfam" id="PF17733"/>
    </source>
</evidence>
<dbReference type="Proteomes" id="UP000717328">
    <property type="component" value="Unassembled WGS sequence"/>
</dbReference>
<proteinExistence type="predicted"/>
<name>A0A9P7FXS5_9AGAR</name>
<organism evidence="3 4">
    <name type="scientific">Sphagnurus paluster</name>
    <dbReference type="NCBI Taxonomy" id="117069"/>
    <lineage>
        <taxon>Eukaryota</taxon>
        <taxon>Fungi</taxon>
        <taxon>Dikarya</taxon>
        <taxon>Basidiomycota</taxon>
        <taxon>Agaricomycotina</taxon>
        <taxon>Agaricomycetes</taxon>
        <taxon>Agaricomycetidae</taxon>
        <taxon>Agaricales</taxon>
        <taxon>Tricholomatineae</taxon>
        <taxon>Lyophyllaceae</taxon>
        <taxon>Sphagnurus</taxon>
    </lineage>
</organism>
<sequence>MSSELKEPSLSSDSSVLNPLERFAAYQFDSDETYQQGLASLIDGGAFSGNPTPENKEECRLLKLSRCSVTGNDITSEQVLAYELSLRKPSDVALSESTSIFASHSHEARNLTLAELQEMIETGRVDQIPNNKVIPERFNDAPPSHSIAPARKKPWEVAVAGVVEDVEIEMKSDLDS</sequence>
<comment type="caution">
    <text evidence="3">The sequence shown here is derived from an EMBL/GenBank/DDBJ whole genome shotgun (WGS) entry which is preliminary data.</text>
</comment>
<accession>A0A9P7FXS5</accession>